<protein>
    <submittedName>
        <fullName evidence="1">Uncharacterized protein</fullName>
    </submittedName>
</protein>
<reference evidence="1" key="2">
    <citation type="submission" date="2022-06" db="UniProtKB">
        <authorList>
            <consortium name="EnsemblMetazoa"/>
        </authorList>
    </citation>
    <scope>IDENTIFICATION</scope>
    <source>
        <strain evidence="1">DF5081</strain>
    </source>
</reference>
<accession>A0A8R1ETQ3</accession>
<keyword evidence="2" id="KW-1185">Reference proteome</keyword>
<dbReference type="EnsemblMetazoa" id="CJA42410.1">
    <property type="protein sequence ID" value="CJA42410.1"/>
    <property type="gene ID" value="WBGene00218258"/>
</dbReference>
<name>A0A8R1ETQ3_CAEJA</name>
<evidence type="ECO:0000313" key="2">
    <source>
        <dbReference type="Proteomes" id="UP000005237"/>
    </source>
</evidence>
<dbReference type="AlphaFoldDB" id="A0A8R1ETQ3"/>
<evidence type="ECO:0000313" key="1">
    <source>
        <dbReference type="EnsemblMetazoa" id="CJA42410.1"/>
    </source>
</evidence>
<reference evidence="2" key="1">
    <citation type="submission" date="2010-08" db="EMBL/GenBank/DDBJ databases">
        <authorList>
            <consortium name="Caenorhabditis japonica Sequencing Consortium"/>
            <person name="Wilson R.K."/>
        </authorList>
    </citation>
    <scope>NUCLEOTIDE SEQUENCE [LARGE SCALE GENOMIC DNA]</scope>
    <source>
        <strain evidence="2">DF5081</strain>
    </source>
</reference>
<sequence>MKSQPYPYPTNANQWMMPVTHEQINNSFQKACASTTTANSSVFKMVENHQKAVPKTHPAATIALDLDPLGIGLFLSQLQHQLLLRILLSVLA</sequence>
<proteinExistence type="predicted"/>
<dbReference type="Proteomes" id="UP000005237">
    <property type="component" value="Unassembled WGS sequence"/>
</dbReference>
<organism evidence="1 2">
    <name type="scientific">Caenorhabditis japonica</name>
    <dbReference type="NCBI Taxonomy" id="281687"/>
    <lineage>
        <taxon>Eukaryota</taxon>
        <taxon>Metazoa</taxon>
        <taxon>Ecdysozoa</taxon>
        <taxon>Nematoda</taxon>
        <taxon>Chromadorea</taxon>
        <taxon>Rhabditida</taxon>
        <taxon>Rhabditina</taxon>
        <taxon>Rhabditomorpha</taxon>
        <taxon>Rhabditoidea</taxon>
        <taxon>Rhabditidae</taxon>
        <taxon>Peloderinae</taxon>
        <taxon>Caenorhabditis</taxon>
    </lineage>
</organism>